<keyword evidence="7" id="KW-1185">Reference proteome</keyword>
<dbReference type="AlphaFoldDB" id="A0A8J6PPI0"/>
<dbReference type="FunFam" id="1.10.10.10:FF:000079">
    <property type="entry name" value="GntR family transcriptional regulator"/>
    <property type="match status" value="1"/>
</dbReference>
<evidence type="ECO:0000256" key="3">
    <source>
        <dbReference type="ARBA" id="ARBA00023163"/>
    </source>
</evidence>
<proteinExistence type="predicted"/>
<dbReference type="Gene3D" id="3.40.1410.10">
    <property type="entry name" value="Chorismate lyase-like"/>
    <property type="match status" value="1"/>
</dbReference>
<sequence>MDIARDATLHQRILNELESQIVSGAWPPGHRLPFEVDLAKQYGCSRMTVNKVMTQLAKAGLIERRKKSGSFVTQPQAQSAVLEIHDIKTEVASLKLAYSYALLATTEREADIEDRRRLDLEKPGPVLEVRCMHLAAGDPFCLEERLINLEVVPDARHADFSNVAPGPWLLERAPWTAAQHQIQAVGADRETAKLLKLKPETACLVIERRTWNTFGPVTHVRFTYPGTRHRVVADFQPSSSQPR</sequence>
<dbReference type="Pfam" id="PF07702">
    <property type="entry name" value="UTRA"/>
    <property type="match status" value="1"/>
</dbReference>
<protein>
    <recommendedName>
        <fullName evidence="4">Histidine utilization repressor</fullName>
    </recommendedName>
</protein>
<organism evidence="6 7">
    <name type="scientific">Oryzicola mucosus</name>
    <dbReference type="NCBI Taxonomy" id="2767425"/>
    <lineage>
        <taxon>Bacteria</taxon>
        <taxon>Pseudomonadati</taxon>
        <taxon>Pseudomonadota</taxon>
        <taxon>Alphaproteobacteria</taxon>
        <taxon>Hyphomicrobiales</taxon>
        <taxon>Phyllobacteriaceae</taxon>
        <taxon>Oryzicola</taxon>
    </lineage>
</organism>
<dbReference type="NCBIfam" id="TIGR02018">
    <property type="entry name" value="his_ut_repres"/>
    <property type="match status" value="1"/>
</dbReference>
<dbReference type="SUPFAM" id="SSF46785">
    <property type="entry name" value="Winged helix' DNA-binding domain"/>
    <property type="match status" value="1"/>
</dbReference>
<keyword evidence="1" id="KW-0805">Transcription regulation</keyword>
<reference evidence="6" key="1">
    <citation type="submission" date="2020-09" db="EMBL/GenBank/DDBJ databases">
        <title>Genome seq and assembly of Tianweitania sp.</title>
        <authorList>
            <person name="Chhetri G."/>
        </authorList>
    </citation>
    <scope>NUCLEOTIDE SEQUENCE</scope>
    <source>
        <strain evidence="6">Rool2</strain>
    </source>
</reference>
<evidence type="ECO:0000313" key="7">
    <source>
        <dbReference type="Proteomes" id="UP000643405"/>
    </source>
</evidence>
<dbReference type="Gene3D" id="1.10.10.10">
    <property type="entry name" value="Winged helix-like DNA-binding domain superfamily/Winged helix DNA-binding domain"/>
    <property type="match status" value="1"/>
</dbReference>
<dbReference type="GO" id="GO:0003700">
    <property type="term" value="F:DNA-binding transcription factor activity"/>
    <property type="evidence" value="ECO:0007669"/>
    <property type="project" value="UniProtKB-UniRule"/>
</dbReference>
<evidence type="ECO:0000256" key="4">
    <source>
        <dbReference type="NCBIfam" id="TIGR02018"/>
    </source>
</evidence>
<dbReference type="PANTHER" id="PTHR44846">
    <property type="entry name" value="MANNOSYL-D-GLYCERATE TRANSPORT/METABOLISM SYSTEM REPRESSOR MNGR-RELATED"/>
    <property type="match status" value="1"/>
</dbReference>
<dbReference type="InterPro" id="IPR000524">
    <property type="entry name" value="Tscrpt_reg_HTH_GntR"/>
</dbReference>
<name>A0A8J6PPI0_9HYPH</name>
<dbReference type="PANTHER" id="PTHR44846:SF16">
    <property type="entry name" value="TRANSCRIPTIONAL REGULATOR PHNF-RELATED"/>
    <property type="match status" value="1"/>
</dbReference>
<dbReference type="Pfam" id="PF00392">
    <property type="entry name" value="GntR"/>
    <property type="match status" value="1"/>
</dbReference>
<dbReference type="InterPro" id="IPR010248">
    <property type="entry name" value="His_ut_repres"/>
</dbReference>
<dbReference type="RefSeq" id="WP_188165068.1">
    <property type="nucleotide sequence ID" value="NZ_JACVVX010000003.1"/>
</dbReference>
<feature type="domain" description="HTH gntR-type" evidence="5">
    <location>
        <begin position="7"/>
        <end position="75"/>
    </location>
</feature>
<dbReference type="InterPro" id="IPR028978">
    <property type="entry name" value="Chorismate_lyase_/UTRA_dom_sf"/>
</dbReference>
<keyword evidence="3" id="KW-0804">Transcription</keyword>
<dbReference type="CDD" id="cd07377">
    <property type="entry name" value="WHTH_GntR"/>
    <property type="match status" value="1"/>
</dbReference>
<dbReference type="InterPro" id="IPR036388">
    <property type="entry name" value="WH-like_DNA-bd_sf"/>
</dbReference>
<keyword evidence="2" id="KW-0238">DNA-binding</keyword>
<evidence type="ECO:0000256" key="1">
    <source>
        <dbReference type="ARBA" id="ARBA00023015"/>
    </source>
</evidence>
<comment type="caution">
    <text evidence="6">The sequence shown here is derived from an EMBL/GenBank/DDBJ whole genome shotgun (WGS) entry which is preliminary data.</text>
</comment>
<dbReference type="EMBL" id="JACVVX010000003">
    <property type="protein sequence ID" value="MBD0415425.1"/>
    <property type="molecule type" value="Genomic_DNA"/>
</dbReference>
<evidence type="ECO:0000259" key="5">
    <source>
        <dbReference type="PROSITE" id="PS50949"/>
    </source>
</evidence>
<dbReference type="GO" id="GO:0003677">
    <property type="term" value="F:DNA binding"/>
    <property type="evidence" value="ECO:0007669"/>
    <property type="project" value="UniProtKB-UniRule"/>
</dbReference>
<dbReference type="GO" id="GO:0045892">
    <property type="term" value="P:negative regulation of DNA-templated transcription"/>
    <property type="evidence" value="ECO:0007669"/>
    <property type="project" value="UniProtKB-UniRule"/>
</dbReference>
<dbReference type="InterPro" id="IPR050679">
    <property type="entry name" value="Bact_HTH_transcr_reg"/>
</dbReference>
<dbReference type="InterPro" id="IPR036390">
    <property type="entry name" value="WH_DNA-bd_sf"/>
</dbReference>
<evidence type="ECO:0000256" key="2">
    <source>
        <dbReference type="ARBA" id="ARBA00023125"/>
    </source>
</evidence>
<gene>
    <name evidence="6" type="primary">hutC</name>
    <name evidence="6" type="ORF">ICI42_12220</name>
</gene>
<dbReference type="InterPro" id="IPR011663">
    <property type="entry name" value="UTRA"/>
</dbReference>
<dbReference type="PROSITE" id="PS50949">
    <property type="entry name" value="HTH_GNTR"/>
    <property type="match status" value="1"/>
</dbReference>
<accession>A0A8J6PPI0</accession>
<dbReference type="SUPFAM" id="SSF64288">
    <property type="entry name" value="Chorismate lyase-like"/>
    <property type="match status" value="1"/>
</dbReference>
<dbReference type="SMART" id="SM00866">
    <property type="entry name" value="UTRA"/>
    <property type="match status" value="1"/>
</dbReference>
<evidence type="ECO:0000313" key="6">
    <source>
        <dbReference type="EMBL" id="MBD0415425.1"/>
    </source>
</evidence>
<dbReference type="SMART" id="SM00345">
    <property type="entry name" value="HTH_GNTR"/>
    <property type="match status" value="1"/>
</dbReference>
<dbReference type="Proteomes" id="UP000643405">
    <property type="component" value="Unassembled WGS sequence"/>
</dbReference>
<dbReference type="GO" id="GO:0006547">
    <property type="term" value="P:L-histidine metabolic process"/>
    <property type="evidence" value="ECO:0007669"/>
    <property type="project" value="UniProtKB-UniRule"/>
</dbReference>
<dbReference type="PRINTS" id="PR00035">
    <property type="entry name" value="HTHGNTR"/>
</dbReference>